<feature type="transmembrane region" description="Helical" evidence="7">
    <location>
        <begin position="182"/>
        <end position="202"/>
    </location>
</feature>
<protein>
    <recommendedName>
        <fullName evidence="6">Cell division protein FtsX</fullName>
    </recommendedName>
</protein>
<dbReference type="RefSeq" id="WP_077412639.1">
    <property type="nucleotide sequence ID" value="NZ_JBHRTS010000008.1"/>
</dbReference>
<dbReference type="PANTHER" id="PTHR47755">
    <property type="entry name" value="CELL DIVISION PROTEIN FTSX"/>
    <property type="match status" value="1"/>
</dbReference>
<evidence type="ECO:0000256" key="2">
    <source>
        <dbReference type="ARBA" id="ARBA00022475"/>
    </source>
</evidence>
<keyword evidence="6 9" id="KW-0132">Cell division</keyword>
<keyword evidence="5 6" id="KW-0472">Membrane</keyword>
<evidence type="ECO:0000256" key="3">
    <source>
        <dbReference type="ARBA" id="ARBA00022692"/>
    </source>
</evidence>
<evidence type="ECO:0000313" key="10">
    <source>
        <dbReference type="Proteomes" id="UP001595533"/>
    </source>
</evidence>
<feature type="transmembrane region" description="Helical" evidence="7">
    <location>
        <begin position="38"/>
        <end position="58"/>
    </location>
</feature>
<accession>A0ABV7JF16</accession>
<evidence type="ECO:0000256" key="1">
    <source>
        <dbReference type="ARBA" id="ARBA00004651"/>
    </source>
</evidence>
<evidence type="ECO:0000313" key="9">
    <source>
        <dbReference type="EMBL" id="MFC3195449.1"/>
    </source>
</evidence>
<sequence>MNQLIKHKPSGVLKWLRGHQRAMLEGVLMPLQTPLSSLFTVITLAICFYLPLVMWTLWQNFTEVEDRWRGQGSVAVFLQKGLDANELTALQHDLNERKLITEVVMVDNQTIKDNLNDDPQLNQIIDIIDEYELPDQLLLQPHPNATSDQLQALVQALQLRPDIDYVSFDADWFNQLKTLTQAFYYLMQASIAVFLIIVLVFLSHTIGSEVSAHKKEISLLKMLGATPGQIRRRFLYGGLYYGLLAAVVALLMLQLTVWWMEVPIAELSRSFGQTIVLRTPHLDESMVFALLAILISWMGARFSASNHIRTL</sequence>
<keyword evidence="10" id="KW-1185">Reference proteome</keyword>
<comment type="caution">
    <text evidence="9">The sequence shown here is derived from an EMBL/GenBank/DDBJ whole genome shotgun (WGS) entry which is preliminary data.</text>
</comment>
<organism evidence="9 10">
    <name type="scientific">Marinicella sediminis</name>
    <dbReference type="NCBI Taxonomy" id="1792834"/>
    <lineage>
        <taxon>Bacteria</taxon>
        <taxon>Pseudomonadati</taxon>
        <taxon>Pseudomonadota</taxon>
        <taxon>Gammaproteobacteria</taxon>
        <taxon>Lysobacterales</taxon>
        <taxon>Marinicellaceae</taxon>
        <taxon>Marinicella</taxon>
    </lineage>
</organism>
<reference evidence="10" key="1">
    <citation type="journal article" date="2019" name="Int. J. Syst. Evol. Microbiol.">
        <title>The Global Catalogue of Microorganisms (GCM) 10K type strain sequencing project: providing services to taxonomists for standard genome sequencing and annotation.</title>
        <authorList>
            <consortium name="The Broad Institute Genomics Platform"/>
            <consortium name="The Broad Institute Genome Sequencing Center for Infectious Disease"/>
            <person name="Wu L."/>
            <person name="Ma J."/>
        </authorList>
    </citation>
    <scope>NUCLEOTIDE SEQUENCE [LARGE SCALE GENOMIC DNA]</scope>
    <source>
        <strain evidence="10">KCTC 42953</strain>
    </source>
</reference>
<evidence type="ECO:0000256" key="6">
    <source>
        <dbReference type="PIRNR" id="PIRNR003097"/>
    </source>
</evidence>
<dbReference type="InterPro" id="IPR004513">
    <property type="entry name" value="FtsX"/>
</dbReference>
<dbReference type="EMBL" id="JBHRTS010000008">
    <property type="protein sequence ID" value="MFC3195449.1"/>
    <property type="molecule type" value="Genomic_DNA"/>
</dbReference>
<dbReference type="GO" id="GO:0051301">
    <property type="term" value="P:cell division"/>
    <property type="evidence" value="ECO:0007669"/>
    <property type="project" value="UniProtKB-KW"/>
</dbReference>
<gene>
    <name evidence="9" type="ORF">ACFODZ_14435</name>
</gene>
<keyword evidence="3 7" id="KW-0812">Transmembrane</keyword>
<comment type="function">
    <text evidence="6">Part of the ABC transporter FtsEX involved in cellular division.</text>
</comment>
<dbReference type="PIRSF" id="PIRSF003097">
    <property type="entry name" value="FtsX"/>
    <property type="match status" value="1"/>
</dbReference>
<feature type="transmembrane region" description="Helical" evidence="7">
    <location>
        <begin position="239"/>
        <end position="260"/>
    </location>
</feature>
<name>A0ABV7JF16_9GAMM</name>
<evidence type="ECO:0000256" key="7">
    <source>
        <dbReference type="SAM" id="Phobius"/>
    </source>
</evidence>
<keyword evidence="6" id="KW-0131">Cell cycle</keyword>
<dbReference type="Pfam" id="PF02687">
    <property type="entry name" value="FtsX"/>
    <property type="match status" value="1"/>
</dbReference>
<evidence type="ECO:0000256" key="5">
    <source>
        <dbReference type="ARBA" id="ARBA00023136"/>
    </source>
</evidence>
<dbReference type="Gene3D" id="3.30.70.3040">
    <property type="match status" value="1"/>
</dbReference>
<keyword evidence="4 7" id="KW-1133">Transmembrane helix</keyword>
<keyword evidence="2 6" id="KW-1003">Cell membrane</keyword>
<feature type="domain" description="ABC3 transporter permease C-terminal" evidence="8">
    <location>
        <begin position="191"/>
        <end position="304"/>
    </location>
</feature>
<proteinExistence type="inferred from homology"/>
<keyword evidence="6" id="KW-0997">Cell inner membrane</keyword>
<evidence type="ECO:0000256" key="4">
    <source>
        <dbReference type="ARBA" id="ARBA00022989"/>
    </source>
</evidence>
<dbReference type="Proteomes" id="UP001595533">
    <property type="component" value="Unassembled WGS sequence"/>
</dbReference>
<evidence type="ECO:0000259" key="8">
    <source>
        <dbReference type="Pfam" id="PF02687"/>
    </source>
</evidence>
<dbReference type="InterPro" id="IPR003838">
    <property type="entry name" value="ABC3_permease_C"/>
</dbReference>
<comment type="similarity">
    <text evidence="6">Belongs to the ABC-4 integral membrane protein family. FtsX subfamily.</text>
</comment>
<comment type="subcellular location">
    <subcellularLocation>
        <location evidence="6">Cell inner membrane</location>
    </subcellularLocation>
    <subcellularLocation>
        <location evidence="1">Cell membrane</location>
        <topology evidence="1">Multi-pass membrane protein</topology>
    </subcellularLocation>
</comment>
<feature type="transmembrane region" description="Helical" evidence="7">
    <location>
        <begin position="286"/>
        <end position="304"/>
    </location>
</feature>
<dbReference type="PANTHER" id="PTHR47755:SF1">
    <property type="entry name" value="CELL DIVISION PROTEIN FTSX"/>
    <property type="match status" value="1"/>
</dbReference>